<name>A0A9P3HHQ7_9FUNG</name>
<keyword evidence="3" id="KW-1185">Reference proteome</keyword>
<evidence type="ECO:0000313" key="3">
    <source>
        <dbReference type="Proteomes" id="UP000827284"/>
    </source>
</evidence>
<dbReference type="AlphaFoldDB" id="A0A9P3HHQ7"/>
<protein>
    <submittedName>
        <fullName evidence="2">Uncharacterized protein</fullName>
    </submittedName>
</protein>
<dbReference type="EMBL" id="BQFW01000012">
    <property type="protein sequence ID" value="GJJ76836.1"/>
    <property type="molecule type" value="Genomic_DNA"/>
</dbReference>
<evidence type="ECO:0000256" key="1">
    <source>
        <dbReference type="SAM" id="MobiDB-lite"/>
    </source>
</evidence>
<proteinExistence type="predicted"/>
<accession>A0A9P3HHQ7</accession>
<dbReference type="OrthoDB" id="2585179at2759"/>
<evidence type="ECO:0000313" key="2">
    <source>
        <dbReference type="EMBL" id="GJJ76836.1"/>
    </source>
</evidence>
<sequence length="124" mass="13701">MAHRFDLATYTYFDVKVQPEAVDQVLASTRAASASHNGSLVGVEYMGHVGELTNHLLFRAPKHNPAYHSSQGPALPTGSGPQPHVDEEQEDQRNKQIVDTISAIHGVVHVDVQSLRQRPKRDEL</sequence>
<organism evidence="2 3">
    <name type="scientific">Entomortierella parvispora</name>
    <dbReference type="NCBI Taxonomy" id="205924"/>
    <lineage>
        <taxon>Eukaryota</taxon>
        <taxon>Fungi</taxon>
        <taxon>Fungi incertae sedis</taxon>
        <taxon>Mucoromycota</taxon>
        <taxon>Mortierellomycotina</taxon>
        <taxon>Mortierellomycetes</taxon>
        <taxon>Mortierellales</taxon>
        <taxon>Mortierellaceae</taxon>
        <taxon>Entomortierella</taxon>
    </lineage>
</organism>
<reference evidence="2" key="1">
    <citation type="submission" date="2021-11" db="EMBL/GenBank/DDBJ databases">
        <authorList>
            <person name="Herlambang A."/>
            <person name="Guo Y."/>
            <person name="Takashima Y."/>
            <person name="Nishizawa T."/>
        </authorList>
    </citation>
    <scope>NUCLEOTIDE SEQUENCE</scope>
    <source>
        <strain evidence="2">E1425</strain>
    </source>
</reference>
<gene>
    <name evidence="2" type="ORF">EMPS_09195</name>
</gene>
<feature type="region of interest" description="Disordered" evidence="1">
    <location>
        <begin position="62"/>
        <end position="96"/>
    </location>
</feature>
<comment type="caution">
    <text evidence="2">The sequence shown here is derived from an EMBL/GenBank/DDBJ whole genome shotgun (WGS) entry which is preliminary data.</text>
</comment>
<reference evidence="2" key="2">
    <citation type="journal article" date="2022" name="Microbiol. Resour. Announc.">
        <title>Whole-Genome Sequence of Entomortierella parvispora E1425, a Mucoromycotan Fungus Associated with Burkholderiaceae-Related Endosymbiotic Bacteria.</title>
        <authorList>
            <person name="Herlambang A."/>
            <person name="Guo Y."/>
            <person name="Takashima Y."/>
            <person name="Narisawa K."/>
            <person name="Ohta H."/>
            <person name="Nishizawa T."/>
        </authorList>
    </citation>
    <scope>NUCLEOTIDE SEQUENCE</scope>
    <source>
        <strain evidence="2">E1425</strain>
    </source>
</reference>
<dbReference type="Proteomes" id="UP000827284">
    <property type="component" value="Unassembled WGS sequence"/>
</dbReference>